<keyword evidence="6 10" id="KW-0573">Peptidoglycan synthesis</keyword>
<dbReference type="InterPro" id="IPR007235">
    <property type="entry name" value="Glyco_trans_28_C"/>
</dbReference>
<keyword evidence="3 10" id="KW-0328">Glycosyltransferase</keyword>
<dbReference type="GO" id="GO:0005975">
    <property type="term" value="P:carbohydrate metabolic process"/>
    <property type="evidence" value="ECO:0007669"/>
    <property type="project" value="InterPro"/>
</dbReference>
<dbReference type="RefSeq" id="WP_092851368.1">
    <property type="nucleotide sequence ID" value="NZ_FOMI01000005.1"/>
</dbReference>
<comment type="catalytic activity">
    <reaction evidence="10">
        <text>di-trans,octa-cis-undecaprenyl diphospho-N-acetyl-alpha-D-muramoyl-L-alanyl-D-glutamyl-meso-2,6-diaminopimeloyl-D-alanyl-D-alanine + UDP-N-acetyl-alpha-D-glucosamine = di-trans,octa-cis-undecaprenyl diphospho-[N-acetyl-alpha-D-glucosaminyl-(1-&gt;4)]-N-acetyl-alpha-D-muramoyl-L-alanyl-D-glutamyl-meso-2,6-diaminopimeloyl-D-alanyl-D-alanine + UDP + H(+)</text>
        <dbReference type="Rhea" id="RHEA:31227"/>
        <dbReference type="ChEBI" id="CHEBI:15378"/>
        <dbReference type="ChEBI" id="CHEBI:57705"/>
        <dbReference type="ChEBI" id="CHEBI:58223"/>
        <dbReference type="ChEBI" id="CHEBI:61387"/>
        <dbReference type="ChEBI" id="CHEBI:61388"/>
        <dbReference type="EC" id="2.4.1.227"/>
    </reaction>
</comment>
<dbReference type="EC" id="2.4.1.227" evidence="10"/>
<dbReference type="HAMAP" id="MF_00033">
    <property type="entry name" value="MurG"/>
    <property type="match status" value="1"/>
</dbReference>
<evidence type="ECO:0000256" key="9">
    <source>
        <dbReference type="ARBA" id="ARBA00023316"/>
    </source>
</evidence>
<keyword evidence="9 10" id="KW-0961">Cell wall biogenesis/degradation</keyword>
<dbReference type="Gene3D" id="3.40.50.2000">
    <property type="entry name" value="Glycogen Phosphorylase B"/>
    <property type="match status" value="2"/>
</dbReference>
<dbReference type="InterPro" id="IPR004276">
    <property type="entry name" value="GlycoTrans_28_N"/>
</dbReference>
<dbReference type="PANTHER" id="PTHR21015:SF22">
    <property type="entry name" value="GLYCOSYLTRANSFERASE"/>
    <property type="match status" value="1"/>
</dbReference>
<dbReference type="OrthoDB" id="9808936at2"/>
<keyword evidence="4 10" id="KW-0808">Transferase</keyword>
<dbReference type="CDD" id="cd03785">
    <property type="entry name" value="GT28_MurG"/>
    <property type="match status" value="1"/>
</dbReference>
<comment type="pathway">
    <text evidence="10">Cell wall biogenesis; peptidoglycan biosynthesis.</text>
</comment>
<comment type="subcellular location">
    <subcellularLocation>
        <location evidence="10">Cell membrane</location>
        <topology evidence="10">Peripheral membrane protein</topology>
        <orientation evidence="10">Cytoplasmic side</orientation>
    </subcellularLocation>
</comment>
<dbReference type="Pfam" id="PF04101">
    <property type="entry name" value="Glyco_tran_28_C"/>
    <property type="match status" value="1"/>
</dbReference>
<comment type="function">
    <text evidence="10">Cell wall formation. Catalyzes the transfer of a GlcNAc subunit on undecaprenyl-pyrophosphoryl-MurNAc-pentapeptide (lipid intermediate I) to form undecaprenyl-pyrophosphoryl-MurNAc-(pentapeptide)GlcNAc (lipid intermediate II).</text>
</comment>
<dbReference type="GO" id="GO:0050511">
    <property type="term" value="F:undecaprenyldiphospho-muramoylpentapeptide beta-N-acetylglucosaminyltransferase activity"/>
    <property type="evidence" value="ECO:0007669"/>
    <property type="project" value="UniProtKB-UniRule"/>
</dbReference>
<dbReference type="GO" id="GO:0008360">
    <property type="term" value="P:regulation of cell shape"/>
    <property type="evidence" value="ECO:0007669"/>
    <property type="project" value="UniProtKB-KW"/>
</dbReference>
<dbReference type="GO" id="GO:0071555">
    <property type="term" value="P:cell wall organization"/>
    <property type="evidence" value="ECO:0007669"/>
    <property type="project" value="UniProtKB-KW"/>
</dbReference>
<evidence type="ECO:0000259" key="12">
    <source>
        <dbReference type="Pfam" id="PF04101"/>
    </source>
</evidence>
<evidence type="ECO:0000259" key="11">
    <source>
        <dbReference type="Pfam" id="PF03033"/>
    </source>
</evidence>
<evidence type="ECO:0000256" key="7">
    <source>
        <dbReference type="ARBA" id="ARBA00023136"/>
    </source>
</evidence>
<keyword evidence="14" id="KW-1185">Reference proteome</keyword>
<organism evidence="13 14">
    <name type="scientific">Algibacter pectinivorans</name>
    <dbReference type="NCBI Taxonomy" id="870482"/>
    <lineage>
        <taxon>Bacteria</taxon>
        <taxon>Pseudomonadati</taxon>
        <taxon>Bacteroidota</taxon>
        <taxon>Flavobacteriia</taxon>
        <taxon>Flavobacteriales</taxon>
        <taxon>Flavobacteriaceae</taxon>
        <taxon>Algibacter</taxon>
    </lineage>
</organism>
<feature type="domain" description="Glycosyltransferase family 28 N-terminal" evidence="11">
    <location>
        <begin position="6"/>
        <end position="145"/>
    </location>
</feature>
<keyword evidence="5 10" id="KW-0133">Cell shape</keyword>
<protein>
    <recommendedName>
        <fullName evidence="10">UDP-N-acetylglucosamine--N-acetylmuramyl-(pentapeptide) pyrophosphoryl-undecaprenol N-acetylglucosamine transferase</fullName>
        <ecNumber evidence="10">2.4.1.227</ecNumber>
    </recommendedName>
    <alternativeName>
        <fullName evidence="10">Undecaprenyl-PP-MurNAc-pentapeptide-UDPGlcNAc GlcNAc transferase</fullName>
    </alternativeName>
</protein>
<keyword evidence="7 10" id="KW-0472">Membrane</keyword>
<feature type="binding site" evidence="10">
    <location>
        <position position="296"/>
    </location>
    <ligand>
        <name>UDP-N-acetyl-alpha-D-glucosamine</name>
        <dbReference type="ChEBI" id="CHEBI:57705"/>
    </ligand>
</feature>
<dbReference type="EMBL" id="FOMI01000005">
    <property type="protein sequence ID" value="SFD15267.1"/>
    <property type="molecule type" value="Genomic_DNA"/>
</dbReference>
<dbReference type="GO" id="GO:0005886">
    <property type="term" value="C:plasma membrane"/>
    <property type="evidence" value="ECO:0007669"/>
    <property type="project" value="UniProtKB-SubCell"/>
</dbReference>
<dbReference type="PANTHER" id="PTHR21015">
    <property type="entry name" value="UDP-N-ACETYLGLUCOSAMINE--N-ACETYLMURAMYL-(PENTAPEPTIDE) PYROPHOSPHORYL-UNDECAPRENOL N-ACETYLGLUCOSAMINE TRANSFERASE 1"/>
    <property type="match status" value="1"/>
</dbReference>
<reference evidence="14" key="1">
    <citation type="submission" date="2016-10" db="EMBL/GenBank/DDBJ databases">
        <authorList>
            <person name="Varghese N."/>
            <person name="Submissions S."/>
        </authorList>
    </citation>
    <scope>NUCLEOTIDE SEQUENCE [LARGE SCALE GENOMIC DNA]</scope>
    <source>
        <strain evidence="14">DSM 25730</strain>
    </source>
</reference>
<accession>A0A1I1PZW7</accession>
<evidence type="ECO:0000256" key="6">
    <source>
        <dbReference type="ARBA" id="ARBA00022984"/>
    </source>
</evidence>
<keyword evidence="1 10" id="KW-1003">Cell membrane</keyword>
<dbReference type="AlphaFoldDB" id="A0A1I1PZW7"/>
<dbReference type="GO" id="GO:0051301">
    <property type="term" value="P:cell division"/>
    <property type="evidence" value="ECO:0007669"/>
    <property type="project" value="UniProtKB-KW"/>
</dbReference>
<evidence type="ECO:0000256" key="10">
    <source>
        <dbReference type="HAMAP-Rule" id="MF_00033"/>
    </source>
</evidence>
<dbReference type="Pfam" id="PF03033">
    <property type="entry name" value="Glyco_transf_28"/>
    <property type="match status" value="1"/>
</dbReference>
<comment type="similarity">
    <text evidence="10">Belongs to the glycosyltransferase 28 family. MurG subfamily.</text>
</comment>
<feature type="binding site" evidence="10">
    <location>
        <begin position="13"/>
        <end position="15"/>
    </location>
    <ligand>
        <name>UDP-N-acetyl-alpha-D-glucosamine</name>
        <dbReference type="ChEBI" id="CHEBI:57705"/>
    </ligand>
</feature>
<evidence type="ECO:0000256" key="1">
    <source>
        <dbReference type="ARBA" id="ARBA00022475"/>
    </source>
</evidence>
<proteinExistence type="inferred from homology"/>
<dbReference type="SUPFAM" id="SSF53756">
    <property type="entry name" value="UDP-Glycosyltransferase/glycogen phosphorylase"/>
    <property type="match status" value="1"/>
</dbReference>
<evidence type="ECO:0000256" key="4">
    <source>
        <dbReference type="ARBA" id="ARBA00022679"/>
    </source>
</evidence>
<feature type="binding site" evidence="10">
    <location>
        <position position="168"/>
    </location>
    <ligand>
        <name>UDP-N-acetyl-alpha-D-glucosamine</name>
        <dbReference type="ChEBI" id="CHEBI:57705"/>
    </ligand>
</feature>
<feature type="domain" description="Glycosyl transferase family 28 C-terminal" evidence="12">
    <location>
        <begin position="193"/>
        <end position="350"/>
    </location>
</feature>
<evidence type="ECO:0000256" key="3">
    <source>
        <dbReference type="ARBA" id="ARBA00022676"/>
    </source>
</evidence>
<comment type="caution">
    <text evidence="10">Lacks conserved residue(s) required for the propagation of feature annotation.</text>
</comment>
<feature type="binding site" evidence="10">
    <location>
        <position position="200"/>
    </location>
    <ligand>
        <name>UDP-N-acetyl-alpha-D-glucosamine</name>
        <dbReference type="ChEBI" id="CHEBI:57705"/>
    </ligand>
</feature>
<dbReference type="GO" id="GO:0051991">
    <property type="term" value="F:UDP-N-acetyl-D-glucosamine:N-acetylmuramoyl-L-alanyl-D-glutamyl-meso-2,6-diaminopimelyl-D-alanyl-D-alanine-diphosphoundecaprenol 4-beta-N-acetylglucosaminlytransferase activity"/>
    <property type="evidence" value="ECO:0007669"/>
    <property type="project" value="RHEA"/>
</dbReference>
<dbReference type="GO" id="GO:0009252">
    <property type="term" value="P:peptidoglycan biosynthetic process"/>
    <property type="evidence" value="ECO:0007669"/>
    <property type="project" value="UniProtKB-UniRule"/>
</dbReference>
<sequence>MSKYKIILSGGGTGGHIYPAIAIANELKSRFPDAEFLFVGAKDRMEMEKVPQSGYQIKGLWISGIQRKLTLKNLSFPFKVISSLWEARKIIKSFKPDVAIGTGGFASGPLLQAAASSNIPTLIQEQNSYPGITNKLLAKKAQKICVAYDGLERFFPKEKIIKTGNPVRQGLLNVETKVEEAKRFFNLEPNKVTLLIIGGSLGSRRINQLIEKKLDFFDTHNIQIIWQCGKLYYQQYKICDNTKGIQVYQFLNNMDFAYAAADIVISRAGAGSVSELCIVGKPVIFIPSPNVAEDHQTKNAMAIVNEDAAILIKEEDLDADFENKFSQLLNAPERQKTLSDNIKKLALINATKDIADEVEKLLK</sequence>
<dbReference type="InterPro" id="IPR006009">
    <property type="entry name" value="GlcNAc_MurG"/>
</dbReference>
<name>A0A1I1PZW7_9FLAO</name>
<evidence type="ECO:0000256" key="8">
    <source>
        <dbReference type="ARBA" id="ARBA00023306"/>
    </source>
</evidence>
<dbReference type="STRING" id="870482.SAMN04487987_10542"/>
<evidence type="ECO:0000256" key="2">
    <source>
        <dbReference type="ARBA" id="ARBA00022618"/>
    </source>
</evidence>
<evidence type="ECO:0000256" key="5">
    <source>
        <dbReference type="ARBA" id="ARBA00022960"/>
    </source>
</evidence>
<gene>
    <name evidence="10" type="primary">murG</name>
    <name evidence="13" type="ORF">SAMN04487987_10542</name>
</gene>
<evidence type="ECO:0000313" key="13">
    <source>
        <dbReference type="EMBL" id="SFD15267.1"/>
    </source>
</evidence>
<dbReference type="NCBIfam" id="TIGR01133">
    <property type="entry name" value="murG"/>
    <property type="match status" value="1"/>
</dbReference>
<feature type="binding site" evidence="10">
    <location>
        <position position="127"/>
    </location>
    <ligand>
        <name>UDP-N-acetyl-alpha-D-glucosamine</name>
        <dbReference type="ChEBI" id="CHEBI:57705"/>
    </ligand>
</feature>
<keyword evidence="8 10" id="KW-0131">Cell cycle</keyword>
<keyword evidence="2 10" id="KW-0132">Cell division</keyword>
<evidence type="ECO:0000313" key="14">
    <source>
        <dbReference type="Proteomes" id="UP000199439"/>
    </source>
</evidence>
<dbReference type="UniPathway" id="UPA00219"/>
<dbReference type="Proteomes" id="UP000199439">
    <property type="component" value="Unassembled WGS sequence"/>
</dbReference>